<gene>
    <name evidence="1" type="ORF">Pint_34324</name>
</gene>
<reference evidence="2" key="1">
    <citation type="journal article" date="2023" name="G3 (Bethesda)">
        <title>Genome assembly and association tests identify interacting loci associated with vigor, precocity, and sex in interspecific pistachio rootstocks.</title>
        <authorList>
            <person name="Palmer W."/>
            <person name="Jacygrad E."/>
            <person name="Sagayaradj S."/>
            <person name="Cavanaugh K."/>
            <person name="Han R."/>
            <person name="Bertier L."/>
            <person name="Beede B."/>
            <person name="Kafkas S."/>
            <person name="Golino D."/>
            <person name="Preece J."/>
            <person name="Michelmore R."/>
        </authorList>
    </citation>
    <scope>NUCLEOTIDE SEQUENCE [LARGE SCALE GENOMIC DNA]</scope>
</reference>
<dbReference type="Proteomes" id="UP001163603">
    <property type="component" value="Chromosome 14"/>
</dbReference>
<dbReference type="EMBL" id="CM047749">
    <property type="protein sequence ID" value="KAJ0010633.1"/>
    <property type="molecule type" value="Genomic_DNA"/>
</dbReference>
<comment type="caution">
    <text evidence="1">The sequence shown here is derived from an EMBL/GenBank/DDBJ whole genome shotgun (WGS) entry which is preliminary data.</text>
</comment>
<evidence type="ECO:0000313" key="1">
    <source>
        <dbReference type="EMBL" id="KAJ0010633.1"/>
    </source>
</evidence>
<keyword evidence="2" id="KW-1185">Reference proteome</keyword>
<protein>
    <submittedName>
        <fullName evidence="1">Uncharacterized protein</fullName>
    </submittedName>
</protein>
<name>A0ACC0X766_9ROSI</name>
<organism evidence="1 2">
    <name type="scientific">Pistacia integerrima</name>
    <dbReference type="NCBI Taxonomy" id="434235"/>
    <lineage>
        <taxon>Eukaryota</taxon>
        <taxon>Viridiplantae</taxon>
        <taxon>Streptophyta</taxon>
        <taxon>Embryophyta</taxon>
        <taxon>Tracheophyta</taxon>
        <taxon>Spermatophyta</taxon>
        <taxon>Magnoliopsida</taxon>
        <taxon>eudicotyledons</taxon>
        <taxon>Gunneridae</taxon>
        <taxon>Pentapetalae</taxon>
        <taxon>rosids</taxon>
        <taxon>malvids</taxon>
        <taxon>Sapindales</taxon>
        <taxon>Anacardiaceae</taxon>
        <taxon>Pistacia</taxon>
    </lineage>
</organism>
<accession>A0ACC0X766</accession>
<proteinExistence type="predicted"/>
<sequence>MKRTPNKPETEQSDSISDCSDQIDDELDRASTLGDVIEFLEELQKQAKELQHELEEHSDDEGGAKNNNASINGNHDIVKPEVFSQSGTILEPKTEHDKTSNRFHVVAVASGNGIILPKLQKQDLELTNDKTQQMEVQVEVAQLDRNEFFVNLLCEHRPGGFVRLMEALNSLGLEVTNANITSFSGLISNVFKVEKKDNEMAQADHYEGFLAEASKKPV</sequence>
<evidence type="ECO:0000313" key="2">
    <source>
        <dbReference type="Proteomes" id="UP001163603"/>
    </source>
</evidence>